<organism evidence="5 6">
    <name type="scientific">Marispirochaeta aestuarii</name>
    <dbReference type="NCBI Taxonomy" id="1963862"/>
    <lineage>
        <taxon>Bacteria</taxon>
        <taxon>Pseudomonadati</taxon>
        <taxon>Spirochaetota</taxon>
        <taxon>Spirochaetia</taxon>
        <taxon>Spirochaetales</taxon>
        <taxon>Spirochaetaceae</taxon>
        <taxon>Marispirochaeta</taxon>
    </lineage>
</organism>
<feature type="repeat" description="TPR" evidence="3">
    <location>
        <begin position="163"/>
        <end position="196"/>
    </location>
</feature>
<dbReference type="Gene3D" id="1.25.40.880">
    <property type="entry name" value="Alkyl sulfatase, dimerisation domain"/>
    <property type="match status" value="1"/>
</dbReference>
<gene>
    <name evidence="5" type="ORF">B4O97_12630</name>
</gene>
<feature type="region of interest" description="Disordered" evidence="4">
    <location>
        <begin position="95"/>
        <end position="161"/>
    </location>
</feature>
<dbReference type="Gene3D" id="1.25.40.10">
    <property type="entry name" value="Tetratricopeptide repeat domain"/>
    <property type="match status" value="5"/>
</dbReference>
<feature type="compositionally biased region" description="Basic and acidic residues" evidence="4">
    <location>
        <begin position="141"/>
        <end position="161"/>
    </location>
</feature>
<dbReference type="AlphaFoldDB" id="A0A1Y1RWI4"/>
<evidence type="ECO:0000256" key="1">
    <source>
        <dbReference type="ARBA" id="ARBA00022737"/>
    </source>
</evidence>
<feature type="repeat" description="TPR" evidence="3">
    <location>
        <begin position="474"/>
        <end position="507"/>
    </location>
</feature>
<keyword evidence="6" id="KW-1185">Reference proteome</keyword>
<dbReference type="Pfam" id="PF13432">
    <property type="entry name" value="TPR_16"/>
    <property type="match status" value="4"/>
</dbReference>
<keyword evidence="1" id="KW-0677">Repeat</keyword>
<feature type="repeat" description="TPR" evidence="3">
    <location>
        <begin position="338"/>
        <end position="371"/>
    </location>
</feature>
<dbReference type="RefSeq" id="WP_083051321.1">
    <property type="nucleotide sequence ID" value="NZ_MWQY01000013.1"/>
</dbReference>
<feature type="repeat" description="TPR" evidence="3">
    <location>
        <begin position="576"/>
        <end position="609"/>
    </location>
</feature>
<dbReference type="InterPro" id="IPR019734">
    <property type="entry name" value="TPR_rpt"/>
</dbReference>
<feature type="repeat" description="TPR" evidence="3">
    <location>
        <begin position="304"/>
        <end position="337"/>
    </location>
</feature>
<dbReference type="InterPro" id="IPR011990">
    <property type="entry name" value="TPR-like_helical_dom_sf"/>
</dbReference>
<evidence type="ECO:0000313" key="5">
    <source>
        <dbReference type="EMBL" id="ORC34481.1"/>
    </source>
</evidence>
<dbReference type="OrthoDB" id="357897at2"/>
<evidence type="ECO:0000256" key="2">
    <source>
        <dbReference type="ARBA" id="ARBA00022803"/>
    </source>
</evidence>
<dbReference type="PANTHER" id="PTHR44858">
    <property type="entry name" value="TETRATRICOPEPTIDE REPEAT PROTEIN 6"/>
    <property type="match status" value="1"/>
</dbReference>
<dbReference type="InterPro" id="IPR038536">
    <property type="entry name" value="Alkyl/aryl-sulf_dimr_sf"/>
</dbReference>
<feature type="repeat" description="TPR" evidence="3">
    <location>
        <begin position="270"/>
        <end position="303"/>
    </location>
</feature>
<feature type="repeat" description="TPR" evidence="3">
    <location>
        <begin position="48"/>
        <end position="81"/>
    </location>
</feature>
<dbReference type="SUPFAM" id="SSF48452">
    <property type="entry name" value="TPR-like"/>
    <property type="match status" value="3"/>
</dbReference>
<evidence type="ECO:0008006" key="7">
    <source>
        <dbReference type="Google" id="ProtNLM"/>
    </source>
</evidence>
<feature type="repeat" description="TPR" evidence="3">
    <location>
        <begin position="508"/>
        <end position="541"/>
    </location>
</feature>
<name>A0A1Y1RWI4_9SPIO</name>
<dbReference type="Pfam" id="PF13414">
    <property type="entry name" value="TPR_11"/>
    <property type="match status" value="1"/>
</dbReference>
<evidence type="ECO:0000313" key="6">
    <source>
        <dbReference type="Proteomes" id="UP000192343"/>
    </source>
</evidence>
<feature type="compositionally biased region" description="Basic and acidic residues" evidence="4">
    <location>
        <begin position="95"/>
        <end position="106"/>
    </location>
</feature>
<evidence type="ECO:0000256" key="3">
    <source>
        <dbReference type="PROSITE-ProRule" id="PRU00339"/>
    </source>
</evidence>
<dbReference type="STRING" id="1963862.B4O97_12630"/>
<feature type="repeat" description="TPR" evidence="3">
    <location>
        <begin position="236"/>
        <end position="269"/>
    </location>
</feature>
<dbReference type="GO" id="GO:0046813">
    <property type="term" value="P:receptor-mediated virion attachment to host cell"/>
    <property type="evidence" value="ECO:0007669"/>
    <property type="project" value="TreeGrafter"/>
</dbReference>
<dbReference type="EMBL" id="MWQY01000013">
    <property type="protein sequence ID" value="ORC34481.1"/>
    <property type="molecule type" value="Genomic_DNA"/>
</dbReference>
<comment type="caution">
    <text evidence="5">The sequence shown here is derived from an EMBL/GenBank/DDBJ whole genome shotgun (WGS) entry which is preliminary data.</text>
</comment>
<dbReference type="GO" id="GO:0009279">
    <property type="term" value="C:cell outer membrane"/>
    <property type="evidence" value="ECO:0007669"/>
    <property type="project" value="TreeGrafter"/>
</dbReference>
<accession>A0A1Y1RWI4</accession>
<dbReference type="SMART" id="SM00028">
    <property type="entry name" value="TPR"/>
    <property type="match status" value="13"/>
</dbReference>
<dbReference type="PANTHER" id="PTHR44858:SF1">
    <property type="entry name" value="UDP-N-ACETYLGLUCOSAMINE--PEPTIDE N-ACETYLGLUCOSAMINYLTRANSFERASE SPINDLY-RELATED"/>
    <property type="match status" value="1"/>
</dbReference>
<dbReference type="Pfam" id="PF14559">
    <property type="entry name" value="TPR_19"/>
    <property type="match status" value="1"/>
</dbReference>
<dbReference type="Proteomes" id="UP000192343">
    <property type="component" value="Unassembled WGS sequence"/>
</dbReference>
<protein>
    <recommendedName>
        <fullName evidence="7">UDP-N-acetylglucosamine--peptide N-acetylglucosaminyltransferase SPINDLY</fullName>
    </recommendedName>
</protein>
<reference evidence="5 6" key="1">
    <citation type="submission" date="2017-03" db="EMBL/GenBank/DDBJ databases">
        <title>Draft Genome sequence of Marispirochaeta sp. strain JC444.</title>
        <authorList>
            <person name="Shivani Y."/>
            <person name="Subhash Y."/>
            <person name="Sasikala C."/>
            <person name="Ramana C."/>
        </authorList>
    </citation>
    <scope>NUCLEOTIDE SEQUENCE [LARGE SCALE GENOMIC DNA]</scope>
    <source>
        <strain evidence="5 6">JC444</strain>
    </source>
</reference>
<feature type="compositionally biased region" description="Low complexity" evidence="4">
    <location>
        <begin position="108"/>
        <end position="123"/>
    </location>
</feature>
<keyword evidence="2 3" id="KW-0802">TPR repeat</keyword>
<dbReference type="Pfam" id="PF13181">
    <property type="entry name" value="TPR_8"/>
    <property type="match status" value="1"/>
</dbReference>
<feature type="repeat" description="TPR" evidence="3">
    <location>
        <begin position="440"/>
        <end position="473"/>
    </location>
</feature>
<proteinExistence type="predicted"/>
<evidence type="ECO:0000256" key="4">
    <source>
        <dbReference type="SAM" id="MobiDB-lite"/>
    </source>
</evidence>
<dbReference type="InterPro" id="IPR050498">
    <property type="entry name" value="Ycf3"/>
</dbReference>
<dbReference type="PROSITE" id="PS50005">
    <property type="entry name" value="TPR"/>
    <property type="match status" value="10"/>
</dbReference>
<sequence length="619" mass="69742">MNRKILAAGGAVVLLLLLLGGLFVWAPWKGSEGKGEGTAVSSRESDIRANTLRLASEYFEQGEYQRALDLVDQLLLQNPDDDEARALRDSVLKARRDAEERKKEEDLASQQDLSESLSDLSASLREDKLRPTAQPVPQMQPRDDEAERAAARSEAERKKREELNRLIQEGVAAMERSSYGEARDKFDQALGIDPDVAYAYAMKGESFFREDSESQSSLNQAVANANRAIQKDSSLWIPHNTLGNIYVKTRRWDDAIRHFQEAARLNPENADILFELGKVQYRTGRFRDAKQSFEGAIHLVPDFDRAYFNLGLTETQLGNTDRAVSAFSNTIHYDPELTPAYFALANAYRSRGDLVKAAENYKTAVTRDPENVNYNLYYGINLFDQEKYEQAEAYFRNAAELDDSRADVHYNLAQACIKLNRGGAALEAAAQAVKLKGDSPLYVYTLGQAAELTGNTDYAVQAYEKAIALDPSYIKPRINLGILYDKRGEYDRALNHLLAAYKVDPASIEVNNNLGNVYLHAELYRDAINHYKKAVAAQPNATLMRYNLAIAYIETDQTALAKESLSELIKIDPAYWDAYYRLGMLLYSEGETEGARAIFKRLLERQPAYPRRAEIEELL</sequence>